<evidence type="ECO:0000256" key="1">
    <source>
        <dbReference type="SAM" id="MobiDB-lite"/>
    </source>
</evidence>
<reference evidence="3 4" key="1">
    <citation type="submission" date="2017-03" db="EMBL/GenBank/DDBJ databases">
        <title>Genomes of endolithic fungi from Antarctica.</title>
        <authorList>
            <person name="Coleine C."/>
            <person name="Masonjones S."/>
            <person name="Stajich J.E."/>
        </authorList>
    </citation>
    <scope>NUCLEOTIDE SEQUENCE [LARGE SCALE GENOMIC DNA]</scope>
    <source>
        <strain evidence="3 4">CCFEE 6315</strain>
    </source>
</reference>
<keyword evidence="4" id="KW-1185">Reference proteome</keyword>
<dbReference type="GO" id="GO:0005741">
    <property type="term" value="C:mitochondrial outer membrane"/>
    <property type="evidence" value="ECO:0007669"/>
    <property type="project" value="InterPro"/>
</dbReference>
<keyword evidence="2" id="KW-1133">Transmembrane helix</keyword>
<sequence>MSYADAASKGPAQRPEDKLPDTVPEIAHSDSGVHSLDSLSSSSAADGEPHMASYAEQQKAAESTQADIQRNADKVARDAKDFTQKAETDAQRLEAQAAGKYQDVAASAQQNYSQAKATAGRKYADVKKEVGVEADRAEAEAKKAEEWTEKNKENPVVIGNVVVVGAVAAVMGTQGYRMHRAGTLTWKVAGAWAGIVGLVGVVDYFGSQWLFRNKYPPKE</sequence>
<proteinExistence type="predicted"/>
<dbReference type="InterPro" id="IPR039454">
    <property type="entry name" value="OM14"/>
</dbReference>
<protein>
    <submittedName>
        <fullName evidence="3">Uncharacterized protein</fullName>
    </submittedName>
</protein>
<dbReference type="PANTHER" id="PTHR38402">
    <property type="entry name" value="MITOCHONDRIAL OUTER MEMBRANE PROTEIN OM14"/>
    <property type="match status" value="1"/>
</dbReference>
<dbReference type="OrthoDB" id="5422928at2759"/>
<keyword evidence="2" id="KW-0472">Membrane</keyword>
<evidence type="ECO:0000313" key="3">
    <source>
        <dbReference type="EMBL" id="TKA30103.1"/>
    </source>
</evidence>
<feature type="compositionally biased region" description="Low complexity" evidence="1">
    <location>
        <begin position="29"/>
        <end position="46"/>
    </location>
</feature>
<dbReference type="PANTHER" id="PTHR38402:SF1">
    <property type="entry name" value="MITOCHONDRIAL OUTER MEMBRANE PROTEIN OM14"/>
    <property type="match status" value="1"/>
</dbReference>
<evidence type="ECO:0000256" key="2">
    <source>
        <dbReference type="SAM" id="Phobius"/>
    </source>
</evidence>
<name>A0A4U0U4R1_9PEZI</name>
<feature type="compositionally biased region" description="Basic and acidic residues" evidence="1">
    <location>
        <begin position="70"/>
        <end position="88"/>
    </location>
</feature>
<feature type="transmembrane region" description="Helical" evidence="2">
    <location>
        <begin position="156"/>
        <end position="176"/>
    </location>
</feature>
<evidence type="ECO:0000313" key="4">
    <source>
        <dbReference type="Proteomes" id="UP000308549"/>
    </source>
</evidence>
<dbReference type="GO" id="GO:0006626">
    <property type="term" value="P:protein targeting to mitochondrion"/>
    <property type="evidence" value="ECO:0007669"/>
    <property type="project" value="TreeGrafter"/>
</dbReference>
<gene>
    <name evidence="3" type="ORF">B0A50_02822</name>
</gene>
<feature type="transmembrane region" description="Helical" evidence="2">
    <location>
        <begin position="188"/>
        <end position="211"/>
    </location>
</feature>
<dbReference type="EMBL" id="NAJL01000012">
    <property type="protein sequence ID" value="TKA30103.1"/>
    <property type="molecule type" value="Genomic_DNA"/>
</dbReference>
<dbReference type="AlphaFoldDB" id="A0A4U0U4R1"/>
<feature type="region of interest" description="Disordered" evidence="1">
    <location>
        <begin position="1"/>
        <end position="88"/>
    </location>
</feature>
<dbReference type="Proteomes" id="UP000308549">
    <property type="component" value="Unassembled WGS sequence"/>
</dbReference>
<keyword evidence="2" id="KW-0812">Transmembrane</keyword>
<dbReference type="GO" id="GO:1990593">
    <property type="term" value="F:nascent polypeptide-associated complex binding"/>
    <property type="evidence" value="ECO:0007669"/>
    <property type="project" value="InterPro"/>
</dbReference>
<accession>A0A4U0U4R1</accession>
<organism evidence="3 4">
    <name type="scientific">Salinomyces thailandicus</name>
    <dbReference type="NCBI Taxonomy" id="706561"/>
    <lineage>
        <taxon>Eukaryota</taxon>
        <taxon>Fungi</taxon>
        <taxon>Dikarya</taxon>
        <taxon>Ascomycota</taxon>
        <taxon>Pezizomycotina</taxon>
        <taxon>Dothideomycetes</taxon>
        <taxon>Dothideomycetidae</taxon>
        <taxon>Mycosphaerellales</taxon>
        <taxon>Teratosphaeriaceae</taxon>
        <taxon>Salinomyces</taxon>
    </lineage>
</organism>
<comment type="caution">
    <text evidence="3">The sequence shown here is derived from an EMBL/GenBank/DDBJ whole genome shotgun (WGS) entry which is preliminary data.</text>
</comment>